<feature type="domain" description="Glycosyltransferase 2-like" evidence="5">
    <location>
        <begin position="44"/>
        <end position="210"/>
    </location>
</feature>
<reference evidence="7" key="1">
    <citation type="submission" date="2018-05" db="EMBL/GenBank/DDBJ databases">
        <authorList>
            <person name="Cea G.-C."/>
            <person name="William W."/>
        </authorList>
    </citation>
    <scope>NUCLEOTIDE SEQUENCE [LARGE SCALE GENOMIC DNA]</scope>
    <source>
        <strain evidence="7">DB21MT 5</strain>
    </source>
</reference>
<dbReference type="OrthoDB" id="9766971at2"/>
<gene>
    <name evidence="6" type="ORF">MORIYA_3320</name>
</gene>
<comment type="similarity">
    <text evidence="1">Belongs to the glycosyltransferase 2 family.</text>
</comment>
<dbReference type="EMBL" id="LS483250">
    <property type="protein sequence ID" value="SQD79775.1"/>
    <property type="molecule type" value="Genomic_DNA"/>
</dbReference>
<dbReference type="InterPro" id="IPR001173">
    <property type="entry name" value="Glyco_trans_2-like"/>
</dbReference>
<keyword evidence="4" id="KW-1133">Transmembrane helix</keyword>
<dbReference type="PANTHER" id="PTHR43630:SF1">
    <property type="entry name" value="POLY-BETA-1,6-N-ACETYL-D-GLUCOSAMINE SYNTHASE"/>
    <property type="match status" value="1"/>
</dbReference>
<dbReference type="GO" id="GO:0016757">
    <property type="term" value="F:glycosyltransferase activity"/>
    <property type="evidence" value="ECO:0007669"/>
    <property type="project" value="UniProtKB-KW"/>
</dbReference>
<evidence type="ECO:0000256" key="3">
    <source>
        <dbReference type="ARBA" id="ARBA00022679"/>
    </source>
</evidence>
<dbReference type="AlphaFoldDB" id="A0A330LZZ3"/>
<dbReference type="Gene3D" id="3.90.550.10">
    <property type="entry name" value="Spore Coat Polysaccharide Biosynthesis Protein SpsA, Chain A"/>
    <property type="match status" value="1"/>
</dbReference>
<evidence type="ECO:0000256" key="1">
    <source>
        <dbReference type="ARBA" id="ARBA00006739"/>
    </source>
</evidence>
<proteinExistence type="inferred from homology"/>
<dbReference type="SUPFAM" id="SSF53448">
    <property type="entry name" value="Nucleotide-diphospho-sugar transferases"/>
    <property type="match status" value="1"/>
</dbReference>
<accession>A0A330LZZ3</accession>
<keyword evidence="3 6" id="KW-0808">Transferase</keyword>
<dbReference type="KEGG" id="mya:MORIYA_3320"/>
<keyword evidence="2" id="KW-0328">Glycosyltransferase</keyword>
<protein>
    <submittedName>
        <fullName evidence="6">Family 2 glycosyl transferase</fullName>
    </submittedName>
</protein>
<organism evidence="6 7">
    <name type="scientific">Moritella yayanosii</name>
    <dbReference type="NCBI Taxonomy" id="69539"/>
    <lineage>
        <taxon>Bacteria</taxon>
        <taxon>Pseudomonadati</taxon>
        <taxon>Pseudomonadota</taxon>
        <taxon>Gammaproteobacteria</taxon>
        <taxon>Alteromonadales</taxon>
        <taxon>Moritellaceae</taxon>
        <taxon>Moritella</taxon>
    </lineage>
</organism>
<feature type="transmembrane region" description="Helical" evidence="4">
    <location>
        <begin position="292"/>
        <end position="310"/>
    </location>
</feature>
<keyword evidence="7" id="KW-1185">Reference proteome</keyword>
<keyword evidence="4" id="KW-0472">Membrane</keyword>
<evidence type="ECO:0000259" key="5">
    <source>
        <dbReference type="Pfam" id="PF00535"/>
    </source>
</evidence>
<dbReference type="InterPro" id="IPR029044">
    <property type="entry name" value="Nucleotide-diphossugar_trans"/>
</dbReference>
<dbReference type="PANTHER" id="PTHR43630">
    <property type="entry name" value="POLY-BETA-1,6-N-ACETYL-D-GLUCOSAMINE SYNTHASE"/>
    <property type="match status" value="1"/>
</dbReference>
<evidence type="ECO:0000256" key="2">
    <source>
        <dbReference type="ARBA" id="ARBA00022676"/>
    </source>
</evidence>
<dbReference type="Pfam" id="PF00535">
    <property type="entry name" value="Glycos_transf_2"/>
    <property type="match status" value="1"/>
</dbReference>
<evidence type="ECO:0000313" key="6">
    <source>
        <dbReference type="EMBL" id="SQD79775.1"/>
    </source>
</evidence>
<evidence type="ECO:0000256" key="4">
    <source>
        <dbReference type="SAM" id="Phobius"/>
    </source>
</evidence>
<name>A0A330LZZ3_9GAMM</name>
<dbReference type="RefSeq" id="WP_112716660.1">
    <property type="nucleotide sequence ID" value="NZ_LS483250.1"/>
</dbReference>
<sequence>MIYIFGFSVFLLVYIYILYPIIIFCIKQPQIKKIIELKEPSIVIIVPAHNEEQVIQEKLDNHLKLNYKNYKVLVISDTSTDQTSNIVSKYVKQYPEKIMLNEVFDGLGKTNAINKSLKGLDCDILVFSDANVYLKNDALQQVSKSFCDNNVGGVAGQLIYTNDDLEGSAESNGLYWKYEESIKMSESNTGSMMGADGSIFAIRRDLYRELPVHVLDDFCTSTGIITQGYELKFNDDIVAYEKGAESTNEEFPRKIRISNRSYNSYKFMKSEFLKELSLFNLWKMYSHKVLRWYSLLFMVIALISNIYLSITLASPFWLSTAISHITFYLVAIISWMGYFPRIPILKKLATIIEYFVMVNVAAGIGVSQSILGVKTITWKKASSTR</sequence>
<feature type="transmembrane region" description="Helical" evidence="4">
    <location>
        <begin position="351"/>
        <end position="371"/>
    </location>
</feature>
<feature type="transmembrane region" description="Helical" evidence="4">
    <location>
        <begin position="6"/>
        <end position="26"/>
    </location>
</feature>
<keyword evidence="4" id="KW-0812">Transmembrane</keyword>
<evidence type="ECO:0000313" key="7">
    <source>
        <dbReference type="Proteomes" id="UP000250163"/>
    </source>
</evidence>
<dbReference type="Proteomes" id="UP000250163">
    <property type="component" value="Chromosome MORIYA"/>
</dbReference>
<feature type="transmembrane region" description="Helical" evidence="4">
    <location>
        <begin position="316"/>
        <end position="339"/>
    </location>
</feature>